<dbReference type="PROSITE" id="PS50190">
    <property type="entry name" value="SEC7"/>
    <property type="match status" value="1"/>
</dbReference>
<dbReference type="InterPro" id="IPR035999">
    <property type="entry name" value="Sec7_dom_sf"/>
</dbReference>
<accession>A0A6M2DSQ0</accession>
<dbReference type="SUPFAM" id="SSF50156">
    <property type="entry name" value="PDZ domain-like"/>
    <property type="match status" value="1"/>
</dbReference>
<dbReference type="GO" id="GO:0005085">
    <property type="term" value="F:guanyl-nucleotide exchange factor activity"/>
    <property type="evidence" value="ECO:0007669"/>
    <property type="project" value="UniProtKB-KW"/>
</dbReference>
<feature type="region of interest" description="Disordered" evidence="6">
    <location>
        <begin position="514"/>
        <end position="565"/>
    </location>
</feature>
<dbReference type="InterPro" id="IPR011993">
    <property type="entry name" value="PH-like_dom_sf"/>
</dbReference>
<keyword evidence="3" id="KW-0344">Guanine-nucleotide releasing factor</keyword>
<dbReference type="InterPro" id="IPR036034">
    <property type="entry name" value="PDZ_sf"/>
</dbReference>
<dbReference type="GO" id="GO:0005886">
    <property type="term" value="C:plasma membrane"/>
    <property type="evidence" value="ECO:0007669"/>
    <property type="project" value="UniProtKB-SubCell"/>
</dbReference>
<dbReference type="InterPro" id="IPR041681">
    <property type="entry name" value="PH_9"/>
</dbReference>
<feature type="compositionally biased region" description="Low complexity" evidence="6">
    <location>
        <begin position="518"/>
        <end position="535"/>
    </location>
</feature>
<dbReference type="SUPFAM" id="SSF50729">
    <property type="entry name" value="PH domain-like"/>
    <property type="match status" value="1"/>
</dbReference>
<evidence type="ECO:0000259" key="9">
    <source>
        <dbReference type="PROSITE" id="PS50190"/>
    </source>
</evidence>
<feature type="region of interest" description="Disordered" evidence="6">
    <location>
        <begin position="120"/>
        <end position="186"/>
    </location>
</feature>
<feature type="region of interest" description="Disordered" evidence="6">
    <location>
        <begin position="464"/>
        <end position="487"/>
    </location>
</feature>
<dbReference type="Gene3D" id="1.10.1000.11">
    <property type="entry name" value="Arf Nucleotide-binding Site Opener,domain 2"/>
    <property type="match status" value="1"/>
</dbReference>
<dbReference type="Pfam" id="PF01369">
    <property type="entry name" value="Sec7"/>
    <property type="match status" value="1"/>
</dbReference>
<proteinExistence type="predicted"/>
<dbReference type="Gene3D" id="2.30.29.30">
    <property type="entry name" value="Pleckstrin-homology domain (PH domain)/Phosphotyrosine-binding domain (PTB)"/>
    <property type="match status" value="1"/>
</dbReference>
<keyword evidence="5" id="KW-0175">Coiled coil</keyword>
<dbReference type="PRINTS" id="PR00683">
    <property type="entry name" value="SPECTRINPH"/>
</dbReference>
<dbReference type="FunFam" id="2.30.29.30:FF:000267">
    <property type="entry name" value="PH and SEC7 domain-containing protein 4"/>
    <property type="match status" value="1"/>
</dbReference>
<protein>
    <submittedName>
        <fullName evidence="10">Putative guanine nucleotide exchange factor efa6</fullName>
    </submittedName>
</protein>
<feature type="domain" description="PDZ" evidence="8">
    <location>
        <begin position="6"/>
        <end position="87"/>
    </location>
</feature>
<dbReference type="Gene3D" id="2.30.42.10">
    <property type="match status" value="1"/>
</dbReference>
<dbReference type="InterPro" id="IPR001849">
    <property type="entry name" value="PH_domain"/>
</dbReference>
<dbReference type="EMBL" id="GIIL01005128">
    <property type="protein sequence ID" value="NOV48854.1"/>
    <property type="molecule type" value="Transcribed_RNA"/>
</dbReference>
<dbReference type="Pfam" id="PF15410">
    <property type="entry name" value="PH_9"/>
    <property type="match status" value="1"/>
</dbReference>
<dbReference type="PROSITE" id="PS50106">
    <property type="entry name" value="PDZ"/>
    <property type="match status" value="1"/>
</dbReference>
<dbReference type="InterPro" id="IPR023394">
    <property type="entry name" value="Sec7_C_sf"/>
</dbReference>
<dbReference type="AlphaFoldDB" id="A0A6M2DSQ0"/>
<keyword evidence="2" id="KW-1003">Cell membrane</keyword>
<dbReference type="GO" id="GO:0005543">
    <property type="term" value="F:phospholipid binding"/>
    <property type="evidence" value="ECO:0007669"/>
    <property type="project" value="InterPro"/>
</dbReference>
<feature type="domain" description="PH" evidence="7">
    <location>
        <begin position="778"/>
        <end position="891"/>
    </location>
</feature>
<dbReference type="SMART" id="SM00222">
    <property type="entry name" value="Sec7"/>
    <property type="match status" value="1"/>
</dbReference>
<dbReference type="FunFam" id="1.10.1000.11:FF:000002">
    <property type="entry name" value="Cytohesin 1"/>
    <property type="match status" value="1"/>
</dbReference>
<feature type="compositionally biased region" description="Low complexity" evidence="6">
    <location>
        <begin position="382"/>
        <end position="400"/>
    </location>
</feature>
<name>A0A6M2DSQ0_XENCH</name>
<evidence type="ECO:0000256" key="5">
    <source>
        <dbReference type="SAM" id="Coils"/>
    </source>
</evidence>
<reference evidence="10" key="1">
    <citation type="submission" date="2020-03" db="EMBL/GenBank/DDBJ databases">
        <title>Transcriptomic Profiling of the Digestive Tract of the Rat Flea, Xenopsylla cheopis, Following Blood Feeding and Infection with Yersinia pestis.</title>
        <authorList>
            <person name="Bland D.M."/>
            <person name="Martens C.A."/>
            <person name="Virtaneva K."/>
            <person name="Kanakabandi K."/>
            <person name="Long D."/>
            <person name="Rosenke R."/>
            <person name="Saturday G.A."/>
            <person name="Hoyt F.H."/>
            <person name="Bruno D.P."/>
            <person name="Ribeiro J.M.C."/>
            <person name="Hinnebusch J."/>
        </authorList>
    </citation>
    <scope>NUCLEOTIDE SEQUENCE</scope>
</reference>
<evidence type="ECO:0000256" key="6">
    <source>
        <dbReference type="SAM" id="MobiDB-lite"/>
    </source>
</evidence>
<dbReference type="GO" id="GO:0032012">
    <property type="term" value="P:regulation of ARF protein signal transduction"/>
    <property type="evidence" value="ECO:0007669"/>
    <property type="project" value="InterPro"/>
</dbReference>
<dbReference type="InterPro" id="IPR001478">
    <property type="entry name" value="PDZ"/>
</dbReference>
<dbReference type="InterPro" id="IPR000904">
    <property type="entry name" value="Sec7_dom"/>
</dbReference>
<evidence type="ECO:0000256" key="3">
    <source>
        <dbReference type="ARBA" id="ARBA00022658"/>
    </source>
</evidence>
<evidence type="ECO:0000259" key="7">
    <source>
        <dbReference type="PROSITE" id="PS50003"/>
    </source>
</evidence>
<dbReference type="PANTHER" id="PTHR10663:SF376">
    <property type="entry name" value="PH AND SEC7 DOMAIN-CONTAINING PROTEIN"/>
    <property type="match status" value="1"/>
</dbReference>
<dbReference type="SMART" id="SM00233">
    <property type="entry name" value="PH"/>
    <property type="match status" value="1"/>
</dbReference>
<evidence type="ECO:0000256" key="2">
    <source>
        <dbReference type="ARBA" id="ARBA00022475"/>
    </source>
</evidence>
<dbReference type="SUPFAM" id="SSF48425">
    <property type="entry name" value="Sec7 domain"/>
    <property type="match status" value="1"/>
</dbReference>
<dbReference type="Pfam" id="PF00595">
    <property type="entry name" value="PDZ"/>
    <property type="match status" value="1"/>
</dbReference>
<dbReference type="PANTHER" id="PTHR10663">
    <property type="entry name" value="GUANYL-NUCLEOTIDE EXCHANGE FACTOR"/>
    <property type="match status" value="1"/>
</dbReference>
<feature type="compositionally biased region" description="Low complexity" evidence="6">
    <location>
        <begin position="146"/>
        <end position="162"/>
    </location>
</feature>
<dbReference type="PROSITE" id="PS50003">
    <property type="entry name" value="PH_DOMAIN"/>
    <property type="match status" value="1"/>
</dbReference>
<evidence type="ECO:0000259" key="8">
    <source>
        <dbReference type="PROSITE" id="PS50106"/>
    </source>
</evidence>
<dbReference type="SMART" id="SM00228">
    <property type="entry name" value="PDZ"/>
    <property type="match status" value="1"/>
</dbReference>
<evidence type="ECO:0000256" key="4">
    <source>
        <dbReference type="ARBA" id="ARBA00023136"/>
    </source>
</evidence>
<keyword evidence="4" id="KW-0472">Membrane</keyword>
<feature type="domain" description="SEC7" evidence="9">
    <location>
        <begin position="563"/>
        <end position="729"/>
    </location>
</feature>
<dbReference type="CDD" id="cd00136">
    <property type="entry name" value="PDZ_canonical"/>
    <property type="match status" value="1"/>
</dbReference>
<comment type="subcellular location">
    <subcellularLocation>
        <location evidence="1">Cell membrane</location>
    </subcellularLocation>
</comment>
<dbReference type="CDD" id="cd13295">
    <property type="entry name" value="PH_EFA6"/>
    <property type="match status" value="1"/>
</dbReference>
<dbReference type="InterPro" id="IPR001605">
    <property type="entry name" value="PH_dom-spectrin-type"/>
</dbReference>
<dbReference type="CDD" id="cd00171">
    <property type="entry name" value="Sec7"/>
    <property type="match status" value="1"/>
</dbReference>
<feature type="region of interest" description="Disordered" evidence="6">
    <location>
        <begin position="230"/>
        <end position="299"/>
    </location>
</feature>
<feature type="compositionally biased region" description="Polar residues" evidence="6">
    <location>
        <begin position="163"/>
        <end position="173"/>
    </location>
</feature>
<feature type="region of interest" description="Disordered" evidence="6">
    <location>
        <begin position="358"/>
        <end position="432"/>
    </location>
</feature>
<sequence>MAEELLVVLNRSEHLGFGFSLLGKAGLPPVIYDIVENSPAAECSKVEAGDIILKVNETDVHLFSTKEVLKCLRLSADPVTLKLKRDPQVKAHVRRYLSSANQDPVGQVINNHCEKLSPPLGQCIPRTPPHVASGARGHLHARDSSGSDSDSNHQSSHSTDSSRANNSHSQRNGHATGKEDRKTGKPAPRFEAFMMTGDLMLNLSRTPQGQNLLPKQNRKVDSLRFGSNSLSEVSSASSNKENTATVNQVPQKPATPEMAKKQTNSANSSPRPMQKQPPKKQSSDEIKTQNTGNVYPGFVRTSRSENHLQVQQKDSLSAVAIELDDDVTSSLNTLLDTRQDSDDSNAADRIVWTYNAPVCSPAEGRTGRRSEDSSLENSPLRSGSPTTSVSSSVMSSNSGSRLIHAATGDATTTNSGHAHGTSGGTDGGRQDHSISEAVSNISSPDYQEETGMDILGTRDVHMGLSDPSDSDSTILISEGTRGPQLETDHKIVIQVKGPDGAPHSQGYQELRDSLEDIPGSIPPSSNNNHSNSPNNQWIRGDSPNRVVEGSNYSGDGSDDGSDVDSLHSFHYSPKAVDVPSAIRLAKRLYTLDGFKKSDVSRHLSKNNDFSRAVADEYLRHFDFENTGLDEALRTFLKQFSLTGETQERERVLVHFSKRYLDCNIGSFNSQDAVHTLTCAIMLLNTDLHGQNMGRKMTCSEFIDNLSELNDGDNFPREVLKQLYMAIKNHPLEWALDEDLDEAATLQPRKSLLSTSDGSSVNLSCPNPFLELPDTTSAVEYKKGYVMRKCCFDADAKKTPLGKRGWKMFYCTLRDLVLYLHKDEHGFRKSQMSDNLHNAIRIHHALATKAQDYTKKQHVFRLHTADQAEYLFQTSDSKELQSWIDTINYVCASFSAQPLDGAVGSQRRFQRPLLPCSHTKLNLHQQLQSHEERVIKLEAELEEHRKSPPERTAKALLVQNYKEKDAYLQFELKRYKTYSILLRSKLTQYPDLSSSLGVTDECIVAPPIPDRPLPGMLNHRYNRSTINTLNNMNYHTTNGDSDYGSDIICRSSDSEHNSLMQQAASNYKFGRSYWVDRSNVICI</sequence>
<organism evidence="10">
    <name type="scientific">Xenopsylla cheopis</name>
    <name type="common">Oriental rat flea</name>
    <name type="synonym">Pulex cheopis</name>
    <dbReference type="NCBI Taxonomy" id="163159"/>
    <lineage>
        <taxon>Eukaryota</taxon>
        <taxon>Metazoa</taxon>
        <taxon>Ecdysozoa</taxon>
        <taxon>Arthropoda</taxon>
        <taxon>Hexapoda</taxon>
        <taxon>Insecta</taxon>
        <taxon>Pterygota</taxon>
        <taxon>Neoptera</taxon>
        <taxon>Endopterygota</taxon>
        <taxon>Siphonaptera</taxon>
        <taxon>Pulicidae</taxon>
        <taxon>Xenopsyllinae</taxon>
        <taxon>Xenopsylla</taxon>
    </lineage>
</organism>
<feature type="coiled-coil region" evidence="5">
    <location>
        <begin position="919"/>
        <end position="946"/>
    </location>
</feature>
<evidence type="ECO:0000313" key="10">
    <source>
        <dbReference type="EMBL" id="NOV48854.1"/>
    </source>
</evidence>
<feature type="compositionally biased region" description="Polar residues" evidence="6">
    <location>
        <begin position="239"/>
        <end position="250"/>
    </location>
</feature>
<evidence type="ECO:0000256" key="1">
    <source>
        <dbReference type="ARBA" id="ARBA00004236"/>
    </source>
</evidence>
<feature type="compositionally biased region" description="Low complexity" evidence="6">
    <location>
        <begin position="268"/>
        <end position="280"/>
    </location>
</feature>